<dbReference type="Proteomes" id="UP000244855">
    <property type="component" value="Unassembled WGS sequence"/>
</dbReference>
<sequence>MLVHTEVEQNDDSNVSDAAEENIEHHRIPHPLRHTSFHFVAALLGGIAIVIWFLAASMLHPVSLPSLNSKGNGIASQLSDSVFAYVPEFPKHTKKFEFDTLFAGDPSKTVTAAWVSYQKYMRVKIS</sequence>
<keyword evidence="1" id="KW-0472">Membrane</keyword>
<evidence type="ECO:0000313" key="2">
    <source>
        <dbReference type="EMBL" id="PVI00591.1"/>
    </source>
</evidence>
<feature type="transmembrane region" description="Helical" evidence="1">
    <location>
        <begin position="37"/>
        <end position="59"/>
    </location>
</feature>
<keyword evidence="3" id="KW-1185">Reference proteome</keyword>
<keyword evidence="1" id="KW-0812">Transmembrane</keyword>
<gene>
    <name evidence="2" type="ORF">DM02DRAFT_628427</name>
</gene>
<keyword evidence="1" id="KW-1133">Transmembrane helix</keyword>
<accession>A0A2V1DR57</accession>
<organism evidence="2 3">
    <name type="scientific">Periconia macrospinosa</name>
    <dbReference type="NCBI Taxonomy" id="97972"/>
    <lineage>
        <taxon>Eukaryota</taxon>
        <taxon>Fungi</taxon>
        <taxon>Dikarya</taxon>
        <taxon>Ascomycota</taxon>
        <taxon>Pezizomycotina</taxon>
        <taxon>Dothideomycetes</taxon>
        <taxon>Pleosporomycetidae</taxon>
        <taxon>Pleosporales</taxon>
        <taxon>Massarineae</taxon>
        <taxon>Periconiaceae</taxon>
        <taxon>Periconia</taxon>
    </lineage>
</organism>
<proteinExistence type="predicted"/>
<evidence type="ECO:0000313" key="3">
    <source>
        <dbReference type="Proteomes" id="UP000244855"/>
    </source>
</evidence>
<dbReference type="AlphaFoldDB" id="A0A2V1DR57"/>
<dbReference type="EMBL" id="KZ805371">
    <property type="protein sequence ID" value="PVI00591.1"/>
    <property type="molecule type" value="Genomic_DNA"/>
</dbReference>
<evidence type="ECO:0000256" key="1">
    <source>
        <dbReference type="SAM" id="Phobius"/>
    </source>
</evidence>
<reference evidence="2 3" key="1">
    <citation type="journal article" date="2018" name="Sci. Rep.">
        <title>Comparative genomics provides insights into the lifestyle and reveals functional heterogeneity of dark septate endophytic fungi.</title>
        <authorList>
            <person name="Knapp D.G."/>
            <person name="Nemeth J.B."/>
            <person name="Barry K."/>
            <person name="Hainaut M."/>
            <person name="Henrissat B."/>
            <person name="Johnson J."/>
            <person name="Kuo A."/>
            <person name="Lim J.H.P."/>
            <person name="Lipzen A."/>
            <person name="Nolan M."/>
            <person name="Ohm R.A."/>
            <person name="Tamas L."/>
            <person name="Grigoriev I.V."/>
            <person name="Spatafora J.W."/>
            <person name="Nagy L.G."/>
            <person name="Kovacs G.M."/>
        </authorList>
    </citation>
    <scope>NUCLEOTIDE SEQUENCE [LARGE SCALE GENOMIC DNA]</scope>
    <source>
        <strain evidence="2 3">DSE2036</strain>
    </source>
</reference>
<protein>
    <submittedName>
        <fullName evidence="2">Uncharacterized protein</fullName>
    </submittedName>
</protein>
<name>A0A2V1DR57_9PLEO</name>